<evidence type="ECO:0000256" key="2">
    <source>
        <dbReference type="ARBA" id="ARBA00023110"/>
    </source>
</evidence>
<dbReference type="InterPro" id="IPR044665">
    <property type="entry name" value="E_coli_cyclophilin_A-like"/>
</dbReference>
<keyword evidence="2" id="KW-0697">Rotamase</keyword>
<dbReference type="Gene3D" id="2.40.100.10">
    <property type="entry name" value="Cyclophilin-like"/>
    <property type="match status" value="1"/>
</dbReference>
<evidence type="ECO:0000313" key="6">
    <source>
        <dbReference type="EMBL" id="USI73333.1"/>
    </source>
</evidence>
<accession>A0ABY4X8R6</accession>
<evidence type="ECO:0000313" key="7">
    <source>
        <dbReference type="Proteomes" id="UP001056937"/>
    </source>
</evidence>
<keyword evidence="7" id="KW-1185">Reference proteome</keyword>
<keyword evidence="3 6" id="KW-0413">Isomerase</keyword>
<sequence>MRPLLLPLAALSLAAAAPAPAPLSPTEIVAAAPASAWRAIDPATLLVLDLAQGGRAVIALAPGFAPAHVANIVALVRAGWFDGNAIVRVQDNYVVQWGGAPAPGRMRPKSLVAHPPAEYERPRAGLALRALPGRDVYAAQTGFVGGFPVASDGRTAWLAHCYAMVGVGRDMPPDTGDGSELYAVIGQAPRHLDRNIALVGRVIDGMERLAALPRGGAALGFYASPAENSPILRARLASDMPPAERPHYEEMDVASPSFATYLAAKTNRRDAFFVRPANALDLCAAPVPTRPAGAGSPH</sequence>
<gene>
    <name evidence="6" type="ORF">LHA26_02295</name>
</gene>
<dbReference type="EC" id="5.2.1.8" evidence="1"/>
<dbReference type="Pfam" id="PF00160">
    <property type="entry name" value="Pro_isomerase"/>
    <property type="match status" value="1"/>
</dbReference>
<dbReference type="GO" id="GO:0016853">
    <property type="term" value="F:isomerase activity"/>
    <property type="evidence" value="ECO:0007669"/>
    <property type="project" value="UniProtKB-KW"/>
</dbReference>
<protein>
    <recommendedName>
        <fullName evidence="1">peptidylprolyl isomerase</fullName>
        <ecNumber evidence="1">5.2.1.8</ecNumber>
    </recommendedName>
</protein>
<dbReference type="SUPFAM" id="SSF50891">
    <property type="entry name" value="Cyclophilin-like"/>
    <property type="match status" value="1"/>
</dbReference>
<feature type="chain" id="PRO_5046250255" description="peptidylprolyl isomerase" evidence="4">
    <location>
        <begin position="22"/>
        <end position="298"/>
    </location>
</feature>
<feature type="signal peptide" evidence="4">
    <location>
        <begin position="1"/>
        <end position="21"/>
    </location>
</feature>
<dbReference type="PROSITE" id="PS50072">
    <property type="entry name" value="CSA_PPIASE_2"/>
    <property type="match status" value="1"/>
</dbReference>
<keyword evidence="4" id="KW-0732">Signal</keyword>
<organism evidence="6 7">
    <name type="scientific">Sphingomonas morindae</name>
    <dbReference type="NCBI Taxonomy" id="1541170"/>
    <lineage>
        <taxon>Bacteria</taxon>
        <taxon>Pseudomonadati</taxon>
        <taxon>Pseudomonadota</taxon>
        <taxon>Alphaproteobacteria</taxon>
        <taxon>Sphingomonadales</taxon>
        <taxon>Sphingomonadaceae</taxon>
        <taxon>Sphingomonas</taxon>
    </lineage>
</organism>
<dbReference type="PANTHER" id="PTHR43246">
    <property type="entry name" value="PEPTIDYL-PROLYL CIS-TRANS ISOMERASE CYP38, CHLOROPLASTIC"/>
    <property type="match status" value="1"/>
</dbReference>
<dbReference type="EMBL" id="CP084930">
    <property type="protein sequence ID" value="USI73333.1"/>
    <property type="molecule type" value="Genomic_DNA"/>
</dbReference>
<dbReference type="InterPro" id="IPR029000">
    <property type="entry name" value="Cyclophilin-like_dom_sf"/>
</dbReference>
<evidence type="ECO:0000256" key="4">
    <source>
        <dbReference type="SAM" id="SignalP"/>
    </source>
</evidence>
<dbReference type="InterPro" id="IPR002130">
    <property type="entry name" value="Cyclophilin-type_PPIase_dom"/>
</dbReference>
<evidence type="ECO:0000256" key="1">
    <source>
        <dbReference type="ARBA" id="ARBA00013194"/>
    </source>
</evidence>
<dbReference type="RefSeq" id="WP_252167144.1">
    <property type="nucleotide sequence ID" value="NZ_CP084930.1"/>
</dbReference>
<name>A0ABY4X8R6_9SPHN</name>
<feature type="domain" description="PPIase cyclophilin-type" evidence="5">
    <location>
        <begin position="54"/>
        <end position="236"/>
    </location>
</feature>
<dbReference type="Proteomes" id="UP001056937">
    <property type="component" value="Chromosome 1"/>
</dbReference>
<evidence type="ECO:0000259" key="5">
    <source>
        <dbReference type="PROSITE" id="PS50072"/>
    </source>
</evidence>
<proteinExistence type="predicted"/>
<reference evidence="6" key="1">
    <citation type="journal article" date="2022" name="Toxins">
        <title>Genomic Analysis of Sphingopyxis sp. USTB-05 for Biodegrading Cyanobacterial Hepatotoxins.</title>
        <authorList>
            <person name="Liu C."/>
            <person name="Xu Q."/>
            <person name="Zhao Z."/>
            <person name="Zhang H."/>
            <person name="Liu X."/>
            <person name="Yin C."/>
            <person name="Liu Y."/>
            <person name="Yan H."/>
        </authorList>
    </citation>
    <scope>NUCLEOTIDE SEQUENCE</scope>
    <source>
        <strain evidence="6">NBD5</strain>
    </source>
</reference>
<evidence type="ECO:0000256" key="3">
    <source>
        <dbReference type="ARBA" id="ARBA00023235"/>
    </source>
</evidence>